<name>A0A0B7JWT4_BIOOC</name>
<evidence type="ECO:0008006" key="2">
    <source>
        <dbReference type="Google" id="ProtNLM"/>
    </source>
</evidence>
<evidence type="ECO:0000313" key="1">
    <source>
        <dbReference type="EMBL" id="CEO47135.1"/>
    </source>
</evidence>
<proteinExistence type="predicted"/>
<dbReference type="Gene3D" id="3.80.10.10">
    <property type="entry name" value="Ribonuclease Inhibitor"/>
    <property type="match status" value="1"/>
</dbReference>
<protein>
    <recommendedName>
        <fullName evidence="2">F-box domain-containing protein</fullName>
    </recommendedName>
</protein>
<gene>
    <name evidence="1" type="ORF">BN869_000003190_1</name>
</gene>
<sequence>MNPFNGGTENSASYLEKLSTEDIWMIASLCDHSTLVALASTSSHMRFKVLPRIHKKTRFVGNQDLLERQFTDFLGHQTPINPRVYSTIRKSSATISVFKKPEENLLWAGLYASANSRPILPETRRTLPIFEALQAMPNLRSLSLHLKFLTQLQELELYDSMQEAGHTEIQYLRIDSSMRVMEKLLGSCPALTTLDIDHAVKLEQLQYIPPSVKRLAVTLHLETKNPMVWIPSLCVENIRHIIRLNSGLEELILRDSEKNFGPFGPSAIKDGRGLDQIFKDTFSEAAEELSQLPNLKRLAICVWKSVPSQIFDHNQRFLQEKHEYWQDWYQDCIRSLGEALPHLQHICILCDFPFFFWQGTRQMPEGTLFTNQIMKGERQRFPGTFERYSLELGLPMAQW</sequence>
<reference evidence="1" key="1">
    <citation type="submission" date="2015-01" db="EMBL/GenBank/DDBJ databases">
        <authorList>
            <person name="Durling Mikael"/>
        </authorList>
    </citation>
    <scope>NUCLEOTIDE SEQUENCE</scope>
</reference>
<dbReference type="SUPFAM" id="SSF52047">
    <property type="entry name" value="RNI-like"/>
    <property type="match status" value="1"/>
</dbReference>
<dbReference type="EMBL" id="CDPU01000006">
    <property type="protein sequence ID" value="CEO47135.1"/>
    <property type="molecule type" value="Genomic_DNA"/>
</dbReference>
<dbReference type="InterPro" id="IPR032675">
    <property type="entry name" value="LRR_dom_sf"/>
</dbReference>
<dbReference type="AlphaFoldDB" id="A0A0B7JWT4"/>
<organism evidence="1">
    <name type="scientific">Bionectria ochroleuca</name>
    <name type="common">Gliocladium roseum</name>
    <dbReference type="NCBI Taxonomy" id="29856"/>
    <lineage>
        <taxon>Eukaryota</taxon>
        <taxon>Fungi</taxon>
        <taxon>Dikarya</taxon>
        <taxon>Ascomycota</taxon>
        <taxon>Pezizomycotina</taxon>
        <taxon>Sordariomycetes</taxon>
        <taxon>Hypocreomycetidae</taxon>
        <taxon>Hypocreales</taxon>
        <taxon>Bionectriaceae</taxon>
        <taxon>Clonostachys</taxon>
    </lineage>
</organism>
<accession>A0A0B7JWT4</accession>